<reference evidence="2" key="1">
    <citation type="submission" date="2023-05" db="EMBL/GenBank/DDBJ databases">
        <authorList>
            <person name="Zhang X."/>
        </authorList>
    </citation>
    <scope>NUCLEOTIDE SEQUENCE</scope>
    <source>
        <strain evidence="2">BD1B2-1</strain>
    </source>
</reference>
<proteinExistence type="predicted"/>
<dbReference type="SUPFAM" id="SSF54427">
    <property type="entry name" value="NTF2-like"/>
    <property type="match status" value="1"/>
</dbReference>
<sequence length="163" mass="18694">MKRDLYAGSLLMGSLLSLCFVITAFSIFQDTQGSHQIDPKTKTEVLQVLDQYLETFNAKDLKAWESTYQFPHYRLASGKMSVLENAGLRDSVQVFGTLQKQGWHHSIWNHRNIVHASEDKVHVDTQFTRYRADGSKIGSYESLYVLTKENGRWGVKLRSSYAE</sequence>
<keyword evidence="1" id="KW-1133">Transmembrane helix</keyword>
<dbReference type="Proteomes" id="UP001232063">
    <property type="component" value="Unassembled WGS sequence"/>
</dbReference>
<keyword evidence="3" id="KW-1185">Reference proteome</keyword>
<gene>
    <name evidence="2" type="ORF">QNI22_11885</name>
</gene>
<dbReference type="EMBL" id="JASJOU010000003">
    <property type="protein sequence ID" value="MDJ1501354.1"/>
    <property type="molecule type" value="Genomic_DNA"/>
</dbReference>
<dbReference type="Gene3D" id="3.10.450.50">
    <property type="match status" value="1"/>
</dbReference>
<dbReference type="AlphaFoldDB" id="A0AAE3R4P9"/>
<keyword evidence="1" id="KW-0472">Membrane</keyword>
<feature type="transmembrane region" description="Helical" evidence="1">
    <location>
        <begin position="6"/>
        <end position="28"/>
    </location>
</feature>
<protein>
    <submittedName>
        <fullName evidence="2">Uncharacterized protein</fullName>
    </submittedName>
</protein>
<organism evidence="2 3">
    <name type="scientific">Xanthocytophaga agilis</name>
    <dbReference type="NCBI Taxonomy" id="3048010"/>
    <lineage>
        <taxon>Bacteria</taxon>
        <taxon>Pseudomonadati</taxon>
        <taxon>Bacteroidota</taxon>
        <taxon>Cytophagia</taxon>
        <taxon>Cytophagales</taxon>
        <taxon>Rhodocytophagaceae</taxon>
        <taxon>Xanthocytophaga</taxon>
    </lineage>
</organism>
<keyword evidence="1" id="KW-0812">Transmembrane</keyword>
<evidence type="ECO:0000313" key="2">
    <source>
        <dbReference type="EMBL" id="MDJ1501354.1"/>
    </source>
</evidence>
<dbReference type="InterPro" id="IPR032710">
    <property type="entry name" value="NTF2-like_dom_sf"/>
</dbReference>
<evidence type="ECO:0000256" key="1">
    <source>
        <dbReference type="SAM" id="Phobius"/>
    </source>
</evidence>
<evidence type="ECO:0000313" key="3">
    <source>
        <dbReference type="Proteomes" id="UP001232063"/>
    </source>
</evidence>
<dbReference type="RefSeq" id="WP_314510840.1">
    <property type="nucleotide sequence ID" value="NZ_JASJOU010000003.1"/>
</dbReference>
<name>A0AAE3R4P9_9BACT</name>
<comment type="caution">
    <text evidence="2">The sequence shown here is derived from an EMBL/GenBank/DDBJ whole genome shotgun (WGS) entry which is preliminary data.</text>
</comment>
<accession>A0AAE3R4P9</accession>